<evidence type="ECO:0000313" key="3">
    <source>
        <dbReference type="EMBL" id="RAG86474.1"/>
    </source>
</evidence>
<feature type="region of interest" description="Disordered" evidence="1">
    <location>
        <begin position="143"/>
        <end position="165"/>
    </location>
</feature>
<accession>A0A2X0IMV1</accession>
<gene>
    <name evidence="3" type="ORF">DN069_06605</name>
</gene>
<dbReference type="Pfam" id="PF01814">
    <property type="entry name" value="Hemerythrin"/>
    <property type="match status" value="1"/>
</dbReference>
<name>A0A2X0IMV1_9ACTN</name>
<evidence type="ECO:0000256" key="1">
    <source>
        <dbReference type="SAM" id="MobiDB-lite"/>
    </source>
</evidence>
<sequence>MEHRGNVIAELTADHRDIERLFARIQALPPGDPMRKDAADRITIAWVRHEVAEEMFLYPVVRAAVRGGEDAAHGEVLQHTYIERALKRLERLDVPTMEFNRLVAQVIRDVRTHIATQERLLFPALADVCTPEELARLGEEIRDTRDHAPTRPHPAAPHHPPANRRIAPVIGLVDRARDAISGRGRGRAGVPPGVRG</sequence>
<protein>
    <submittedName>
        <fullName evidence="3">Hemerythrin domain-containing protein</fullName>
    </submittedName>
</protein>
<evidence type="ECO:0000313" key="4">
    <source>
        <dbReference type="Proteomes" id="UP000248889"/>
    </source>
</evidence>
<reference evidence="3 4" key="1">
    <citation type="submission" date="2018-06" db="EMBL/GenBank/DDBJ databases">
        <title>Streptacidiphilus pinicola sp. nov., isolated from pine grove soil.</title>
        <authorList>
            <person name="Roh S.G."/>
            <person name="Park S."/>
            <person name="Kim M.-K."/>
            <person name="Yun B.-R."/>
            <person name="Park J."/>
            <person name="Kim M.J."/>
            <person name="Kim Y.S."/>
            <person name="Kim S.B."/>
        </authorList>
    </citation>
    <scope>NUCLEOTIDE SEQUENCE [LARGE SCALE GENOMIC DNA]</scope>
    <source>
        <strain evidence="3 4">MMS16-CNU450</strain>
    </source>
</reference>
<comment type="caution">
    <text evidence="3">The sequence shown here is derived from an EMBL/GenBank/DDBJ whole genome shotgun (WGS) entry which is preliminary data.</text>
</comment>
<organism evidence="3 4">
    <name type="scientific">Streptacidiphilus pinicola</name>
    <dbReference type="NCBI Taxonomy" id="2219663"/>
    <lineage>
        <taxon>Bacteria</taxon>
        <taxon>Bacillati</taxon>
        <taxon>Actinomycetota</taxon>
        <taxon>Actinomycetes</taxon>
        <taxon>Kitasatosporales</taxon>
        <taxon>Streptomycetaceae</taxon>
        <taxon>Streptacidiphilus</taxon>
    </lineage>
</organism>
<evidence type="ECO:0000259" key="2">
    <source>
        <dbReference type="Pfam" id="PF01814"/>
    </source>
</evidence>
<keyword evidence="4" id="KW-1185">Reference proteome</keyword>
<dbReference type="PANTHER" id="PTHR35585:SF1">
    <property type="entry name" value="HHE DOMAIN PROTEIN (AFU_ORTHOLOGUE AFUA_4G00730)"/>
    <property type="match status" value="1"/>
</dbReference>
<proteinExistence type="predicted"/>
<dbReference type="OrthoDB" id="9793637at2"/>
<dbReference type="EMBL" id="QKYN01000027">
    <property type="protein sequence ID" value="RAG86474.1"/>
    <property type="molecule type" value="Genomic_DNA"/>
</dbReference>
<feature type="compositionally biased region" description="Pro residues" evidence="1">
    <location>
        <begin position="151"/>
        <end position="160"/>
    </location>
</feature>
<feature type="domain" description="Hemerythrin-like" evidence="2">
    <location>
        <begin position="7"/>
        <end position="125"/>
    </location>
</feature>
<dbReference type="RefSeq" id="WP_111499887.1">
    <property type="nucleotide sequence ID" value="NZ_QKYN01000027.1"/>
</dbReference>
<dbReference type="InterPro" id="IPR012312">
    <property type="entry name" value="Hemerythrin-like"/>
</dbReference>
<dbReference type="PANTHER" id="PTHR35585">
    <property type="entry name" value="HHE DOMAIN PROTEIN (AFU_ORTHOLOGUE AFUA_4G00730)"/>
    <property type="match status" value="1"/>
</dbReference>
<dbReference type="AlphaFoldDB" id="A0A2X0IMV1"/>
<dbReference type="Proteomes" id="UP000248889">
    <property type="component" value="Unassembled WGS sequence"/>
</dbReference>
<dbReference type="Gene3D" id="1.20.120.520">
    <property type="entry name" value="nmb1532 protein domain like"/>
    <property type="match status" value="1"/>
</dbReference>